<proteinExistence type="predicted"/>
<sequence>MRQHPPGNCYLSANEPTGELTHQLCKAITQLLANDTQTAVKLFLYDNFSVNAQPGSLRRAVAA</sequence>
<comment type="caution">
    <text evidence="1">The sequence shown here is derived from an EMBL/GenBank/DDBJ whole genome shotgun (WGS) entry which is preliminary data.</text>
</comment>
<dbReference type="Proteomes" id="UP000027451">
    <property type="component" value="Unassembled WGS sequence"/>
</dbReference>
<keyword evidence="2" id="KW-1185">Reference proteome</keyword>
<organism evidence="1 2">
    <name type="scientific">Caballeronia zhejiangensis</name>
    <dbReference type="NCBI Taxonomy" id="871203"/>
    <lineage>
        <taxon>Bacteria</taxon>
        <taxon>Pseudomonadati</taxon>
        <taxon>Pseudomonadota</taxon>
        <taxon>Betaproteobacteria</taxon>
        <taxon>Burkholderiales</taxon>
        <taxon>Burkholderiaceae</taxon>
        <taxon>Caballeronia</taxon>
    </lineage>
</organism>
<protein>
    <submittedName>
        <fullName evidence="1">Uncharacterized protein</fullName>
    </submittedName>
</protein>
<evidence type="ECO:0000313" key="2">
    <source>
        <dbReference type="Proteomes" id="UP000027451"/>
    </source>
</evidence>
<reference evidence="1 2" key="1">
    <citation type="submission" date="2014-03" db="EMBL/GenBank/DDBJ databases">
        <title>Draft Genome Sequences of Four Burkholderia Strains.</title>
        <authorList>
            <person name="Liu X.Y."/>
            <person name="Li C.X."/>
            <person name="Xu J.H."/>
        </authorList>
    </citation>
    <scope>NUCLEOTIDE SEQUENCE [LARGE SCALE GENOMIC DNA]</scope>
    <source>
        <strain evidence="1 2">OP-1</strain>
    </source>
</reference>
<gene>
    <name evidence="1" type="ORF">BG60_23825</name>
</gene>
<dbReference type="AlphaFoldDB" id="A0A656QF11"/>
<evidence type="ECO:0000313" key="1">
    <source>
        <dbReference type="EMBL" id="KDR26216.1"/>
    </source>
</evidence>
<name>A0A656QF11_9BURK</name>
<dbReference type="EMBL" id="JFHD01000037">
    <property type="protein sequence ID" value="KDR26216.1"/>
    <property type="molecule type" value="Genomic_DNA"/>
</dbReference>
<dbReference type="RefSeq" id="WP_008345272.1">
    <property type="nucleotide sequence ID" value="NZ_JFHD01000037.1"/>
</dbReference>
<accession>A0A656QF11</accession>